<dbReference type="GO" id="GO:0017147">
    <property type="term" value="F:Wnt-protein binding"/>
    <property type="evidence" value="ECO:0007669"/>
    <property type="project" value="InterPro"/>
</dbReference>
<comment type="caution">
    <text evidence="2">The sequence shown here is derived from an EMBL/GenBank/DDBJ whole genome shotgun (WGS) entry which is preliminary data.</text>
</comment>
<gene>
    <name evidence="2" type="ORF">C8P69_103314</name>
</gene>
<name>A0A2T4ZES4_9HYPH</name>
<proteinExistence type="predicted"/>
<evidence type="ECO:0000256" key="1">
    <source>
        <dbReference type="SAM" id="SignalP"/>
    </source>
</evidence>
<organism evidence="2 3">
    <name type="scientific">Phreatobacter oligotrophus</name>
    <dbReference type="NCBI Taxonomy" id="1122261"/>
    <lineage>
        <taxon>Bacteria</taxon>
        <taxon>Pseudomonadati</taxon>
        <taxon>Pseudomonadota</taxon>
        <taxon>Alphaproteobacteria</taxon>
        <taxon>Hyphomicrobiales</taxon>
        <taxon>Phreatobacteraceae</taxon>
        <taxon>Phreatobacter</taxon>
    </lineage>
</organism>
<evidence type="ECO:0000313" key="2">
    <source>
        <dbReference type="EMBL" id="PTM60384.1"/>
    </source>
</evidence>
<dbReference type="Proteomes" id="UP000241808">
    <property type="component" value="Unassembled WGS sequence"/>
</dbReference>
<keyword evidence="3" id="KW-1185">Reference proteome</keyword>
<evidence type="ECO:0000313" key="3">
    <source>
        <dbReference type="Proteomes" id="UP000241808"/>
    </source>
</evidence>
<dbReference type="EMBL" id="PZZL01000003">
    <property type="protein sequence ID" value="PTM60384.1"/>
    <property type="molecule type" value="Genomic_DNA"/>
</dbReference>
<dbReference type="GO" id="GO:0030178">
    <property type="term" value="P:negative regulation of Wnt signaling pathway"/>
    <property type="evidence" value="ECO:0007669"/>
    <property type="project" value="InterPro"/>
</dbReference>
<accession>A0A2T4ZES4</accession>
<feature type="signal peptide" evidence="1">
    <location>
        <begin position="1"/>
        <end position="21"/>
    </location>
</feature>
<protein>
    <submittedName>
        <fullName evidence="2">Uncharacterized protein</fullName>
    </submittedName>
</protein>
<reference evidence="2 3" key="1">
    <citation type="submission" date="2018-04" db="EMBL/GenBank/DDBJ databases">
        <title>Genomic Encyclopedia of Archaeal and Bacterial Type Strains, Phase II (KMG-II): from individual species to whole genera.</title>
        <authorList>
            <person name="Goeker M."/>
        </authorList>
    </citation>
    <scope>NUCLEOTIDE SEQUENCE [LARGE SCALE GENOMIC DNA]</scope>
    <source>
        <strain evidence="2 3">DSM 25521</strain>
    </source>
</reference>
<dbReference type="InterPro" id="IPR042425">
    <property type="entry name" value="APCDD1"/>
</dbReference>
<dbReference type="OrthoDB" id="7854574at2"/>
<feature type="chain" id="PRO_5015705828" evidence="1">
    <location>
        <begin position="22"/>
        <end position="195"/>
    </location>
</feature>
<dbReference type="PANTHER" id="PTHR31021:SF1">
    <property type="entry name" value="CHROMOSOME UNDETERMINED SCAFFOLD_56, WHOLE GENOME SHOTGUN SEQUENCE"/>
    <property type="match status" value="1"/>
</dbReference>
<sequence length="195" mass="21279">MNLPLACAAGLLAFAALPTLASDRFGPRAELERLSGTYASSAPEPWYGGYGTRRFTFENGRWSLVFTHALDPAMQRRTFSFRTDGPYRVGAPSMSVEGAFEAVFSEDVKRVTLLTDDPAIVQAFGFASCGLSLNVEVDISAKGCAGWKPVSVCHEDHDLLAVDAAGLYFGVRPRDNDMCRPERRPTALLMPVVRQ</sequence>
<dbReference type="PANTHER" id="PTHR31021">
    <property type="entry name" value="ADENOMATOSIS POLYPOSIS COLI DOWN-REGULATED 1"/>
    <property type="match status" value="1"/>
</dbReference>
<keyword evidence="1" id="KW-0732">Signal</keyword>
<dbReference type="GO" id="GO:0005886">
    <property type="term" value="C:plasma membrane"/>
    <property type="evidence" value="ECO:0007669"/>
    <property type="project" value="InterPro"/>
</dbReference>
<dbReference type="AlphaFoldDB" id="A0A2T4ZES4"/>
<dbReference type="RefSeq" id="WP_108176144.1">
    <property type="nucleotide sequence ID" value="NZ_PZZL01000003.1"/>
</dbReference>